<keyword evidence="5" id="KW-0732">Signal</keyword>
<protein>
    <submittedName>
        <fullName evidence="7">HlyD family secretion protein</fullName>
    </submittedName>
</protein>
<dbReference type="AlphaFoldDB" id="A0A3S3QU50"/>
<dbReference type="Pfam" id="PF25990">
    <property type="entry name" value="Beta-barrel_YknX"/>
    <property type="match status" value="1"/>
</dbReference>
<dbReference type="Gene3D" id="2.40.420.20">
    <property type="match status" value="1"/>
</dbReference>
<evidence type="ECO:0000313" key="7">
    <source>
        <dbReference type="EMBL" id="RWX47816.1"/>
    </source>
</evidence>
<dbReference type="InterPro" id="IPR050465">
    <property type="entry name" value="UPF0194_transport"/>
</dbReference>
<keyword evidence="3 4" id="KW-0175">Coiled coil</keyword>
<evidence type="ECO:0000256" key="5">
    <source>
        <dbReference type="SAM" id="SignalP"/>
    </source>
</evidence>
<dbReference type="InterPro" id="IPR006143">
    <property type="entry name" value="RND_pump_MFP"/>
</dbReference>
<dbReference type="Proteomes" id="UP000287853">
    <property type="component" value="Unassembled WGS sequence"/>
</dbReference>
<dbReference type="InterPro" id="IPR058636">
    <property type="entry name" value="Beta-barrel_YknX"/>
</dbReference>
<comment type="subcellular location">
    <subcellularLocation>
        <location evidence="1">Cell envelope</location>
    </subcellularLocation>
</comment>
<dbReference type="PANTHER" id="PTHR32347">
    <property type="entry name" value="EFFLUX SYSTEM COMPONENT YKNX-RELATED"/>
    <property type="match status" value="1"/>
</dbReference>
<dbReference type="NCBIfam" id="TIGR01730">
    <property type="entry name" value="RND_mfp"/>
    <property type="match status" value="1"/>
</dbReference>
<accession>A0A3S3QU50</accession>
<name>A0A3S3QU50_9BACT</name>
<feature type="coiled-coil region" evidence="4">
    <location>
        <begin position="253"/>
        <end position="280"/>
    </location>
</feature>
<feature type="domain" description="YknX-like beta-barrel" evidence="6">
    <location>
        <begin position="329"/>
        <end position="407"/>
    </location>
</feature>
<evidence type="ECO:0000256" key="2">
    <source>
        <dbReference type="ARBA" id="ARBA00009477"/>
    </source>
</evidence>
<dbReference type="GO" id="GO:0022857">
    <property type="term" value="F:transmembrane transporter activity"/>
    <property type="evidence" value="ECO:0007669"/>
    <property type="project" value="InterPro"/>
</dbReference>
<dbReference type="Gene3D" id="2.40.30.170">
    <property type="match status" value="1"/>
</dbReference>
<keyword evidence="8" id="KW-1185">Reference proteome</keyword>
<dbReference type="GO" id="GO:0016020">
    <property type="term" value="C:membrane"/>
    <property type="evidence" value="ECO:0007669"/>
    <property type="project" value="InterPro"/>
</dbReference>
<evidence type="ECO:0000256" key="1">
    <source>
        <dbReference type="ARBA" id="ARBA00004196"/>
    </source>
</evidence>
<feature type="coiled-coil region" evidence="4">
    <location>
        <begin position="157"/>
        <end position="215"/>
    </location>
</feature>
<proteinExistence type="inferred from homology"/>
<feature type="signal peptide" evidence="5">
    <location>
        <begin position="1"/>
        <end position="22"/>
    </location>
</feature>
<evidence type="ECO:0000313" key="8">
    <source>
        <dbReference type="Proteomes" id="UP000287853"/>
    </source>
</evidence>
<evidence type="ECO:0000256" key="4">
    <source>
        <dbReference type="SAM" id="Coils"/>
    </source>
</evidence>
<comment type="caution">
    <text evidence="7">The sequence shown here is derived from an EMBL/GenBank/DDBJ whole genome shotgun (WGS) entry which is preliminary data.</text>
</comment>
<gene>
    <name evidence="7" type="primary">macA_1</name>
    <name evidence="7" type="ORF">H206_05583</name>
</gene>
<dbReference type="GO" id="GO:0030313">
    <property type="term" value="C:cell envelope"/>
    <property type="evidence" value="ECO:0007669"/>
    <property type="project" value="UniProtKB-SubCell"/>
</dbReference>
<dbReference type="SUPFAM" id="SSF111369">
    <property type="entry name" value="HlyD-like secretion proteins"/>
    <property type="match status" value="2"/>
</dbReference>
<dbReference type="EMBL" id="MTKO01000021">
    <property type="protein sequence ID" value="RWX47816.1"/>
    <property type="molecule type" value="Genomic_DNA"/>
</dbReference>
<comment type="similarity">
    <text evidence="2">Belongs to the membrane fusion protein (MFP) (TC 8.A.1) family.</text>
</comment>
<sequence length="477" mass="53090">MKYLFLLLLCAALLFLSVPLFQQYAPPPATQLPLTTAALRDFQVTVRTVGTLHAVNSHSVASRIKGPGAKIIFLAQDGYPVNKGDILVRFDPARFEEAVTDCTARIDDLTAGVEAAEQLLSWEKIEVGHKNETARYSIRVAKLDLQRLVKGDGPMTQAQYKDEQDKAELELKRYKEYAADLKKLAQEGYENPAELNRIRDKISVAQEEFSSAKRRYTAYRKFILPSLTETATAKVENAKLSLQQMGKAGVHKIARAKAAVDQVQAKLHAARTALRQAKEELKKTTLYASSDGLVIHHEAFRNGEMRTAQEGDTVIIHQPILSLPDLSSLIVKSKVREIDLHKIAVGQPALITVDAYPALSLPGELAFIGALAKKQQRRQSGEKYFQVHFSLKTTDERLRPGMSARVELQTAVLDQVLSLPIEALFQDSNGPFCFIRIETEVRRRRLQTGHSNEHFIEITGGLAAGEQVLLVRPDGSY</sequence>
<evidence type="ECO:0000256" key="3">
    <source>
        <dbReference type="ARBA" id="ARBA00023054"/>
    </source>
</evidence>
<feature type="chain" id="PRO_5018628687" evidence="5">
    <location>
        <begin position="23"/>
        <end position="477"/>
    </location>
</feature>
<evidence type="ECO:0000259" key="6">
    <source>
        <dbReference type="Pfam" id="PF25990"/>
    </source>
</evidence>
<organism evidence="7 8">
    <name type="scientific">Candidatus Electrothrix aarhusensis</name>
    <dbReference type="NCBI Taxonomy" id="1859131"/>
    <lineage>
        <taxon>Bacteria</taxon>
        <taxon>Pseudomonadati</taxon>
        <taxon>Thermodesulfobacteriota</taxon>
        <taxon>Desulfobulbia</taxon>
        <taxon>Desulfobulbales</taxon>
        <taxon>Desulfobulbaceae</taxon>
        <taxon>Candidatus Electrothrix</taxon>
    </lineage>
</organism>
<reference evidence="7 8" key="1">
    <citation type="submission" date="2017-01" db="EMBL/GenBank/DDBJ databases">
        <title>The cable genome- insights into the physiology and evolution of filamentous bacteria capable of sulfide oxidation via long distance electron transfer.</title>
        <authorList>
            <person name="Schreiber L."/>
            <person name="Bjerg J.T."/>
            <person name="Boggild A."/>
            <person name="Van De Vossenberg J."/>
            <person name="Meysman F."/>
            <person name="Nielsen L.P."/>
            <person name="Schramm A."/>
            <person name="Kjeldsen K.U."/>
        </authorList>
    </citation>
    <scope>NUCLEOTIDE SEQUENCE [LARGE SCALE GENOMIC DNA]</scope>
    <source>
        <strain evidence="7">MCF</strain>
    </source>
</reference>